<keyword evidence="2" id="KW-1185">Reference proteome</keyword>
<sequence length="171" mass="18967">MVANDKNQYISLALNVTWAGQPFDVFQSAHPPLLHFQACSKVHSVTVHFHHSKLPEILRLKDHLKASRLTLACHKLEAASPWGPTWSTRGNPPRVRASMVYYSHPPSPCNDSAAYGFRHESSEWPRGPTNPYCTSAAFSYNYQCSAATGHSDIGQRTCYSGPECGSPFSFT</sequence>
<dbReference type="AlphaFoldDB" id="A0A3N4LG68"/>
<protein>
    <submittedName>
        <fullName evidence="1">Uncharacterized protein</fullName>
    </submittedName>
</protein>
<proteinExistence type="predicted"/>
<dbReference type="EMBL" id="ML121556">
    <property type="protein sequence ID" value="RPB21873.1"/>
    <property type="molecule type" value="Genomic_DNA"/>
</dbReference>
<reference evidence="1 2" key="1">
    <citation type="journal article" date="2018" name="Nat. Ecol. Evol.">
        <title>Pezizomycetes genomes reveal the molecular basis of ectomycorrhizal truffle lifestyle.</title>
        <authorList>
            <person name="Murat C."/>
            <person name="Payen T."/>
            <person name="Noel B."/>
            <person name="Kuo A."/>
            <person name="Morin E."/>
            <person name="Chen J."/>
            <person name="Kohler A."/>
            <person name="Krizsan K."/>
            <person name="Balestrini R."/>
            <person name="Da Silva C."/>
            <person name="Montanini B."/>
            <person name="Hainaut M."/>
            <person name="Levati E."/>
            <person name="Barry K.W."/>
            <person name="Belfiori B."/>
            <person name="Cichocki N."/>
            <person name="Clum A."/>
            <person name="Dockter R.B."/>
            <person name="Fauchery L."/>
            <person name="Guy J."/>
            <person name="Iotti M."/>
            <person name="Le Tacon F."/>
            <person name="Lindquist E.A."/>
            <person name="Lipzen A."/>
            <person name="Malagnac F."/>
            <person name="Mello A."/>
            <person name="Molinier V."/>
            <person name="Miyauchi S."/>
            <person name="Poulain J."/>
            <person name="Riccioni C."/>
            <person name="Rubini A."/>
            <person name="Sitrit Y."/>
            <person name="Splivallo R."/>
            <person name="Traeger S."/>
            <person name="Wang M."/>
            <person name="Zifcakova L."/>
            <person name="Wipf D."/>
            <person name="Zambonelli A."/>
            <person name="Paolocci F."/>
            <person name="Nowrousian M."/>
            <person name="Ottonello S."/>
            <person name="Baldrian P."/>
            <person name="Spatafora J.W."/>
            <person name="Henrissat B."/>
            <person name="Nagy L.G."/>
            <person name="Aury J.M."/>
            <person name="Wincker P."/>
            <person name="Grigoriev I.V."/>
            <person name="Bonfante P."/>
            <person name="Martin F.M."/>
        </authorList>
    </citation>
    <scope>NUCLEOTIDE SEQUENCE [LARGE SCALE GENOMIC DNA]</scope>
    <source>
        <strain evidence="1 2">ATCC MYA-4762</strain>
    </source>
</reference>
<evidence type="ECO:0000313" key="2">
    <source>
        <dbReference type="Proteomes" id="UP000267821"/>
    </source>
</evidence>
<evidence type="ECO:0000313" key="1">
    <source>
        <dbReference type="EMBL" id="RPB21873.1"/>
    </source>
</evidence>
<name>A0A3N4LG68_9PEZI</name>
<gene>
    <name evidence="1" type="ORF">L211DRAFT_851100</name>
</gene>
<accession>A0A3N4LG68</accession>
<dbReference type="Proteomes" id="UP000267821">
    <property type="component" value="Unassembled WGS sequence"/>
</dbReference>
<dbReference type="InParanoid" id="A0A3N4LG68"/>
<organism evidence="1 2">
    <name type="scientific">Terfezia boudieri ATCC MYA-4762</name>
    <dbReference type="NCBI Taxonomy" id="1051890"/>
    <lineage>
        <taxon>Eukaryota</taxon>
        <taxon>Fungi</taxon>
        <taxon>Dikarya</taxon>
        <taxon>Ascomycota</taxon>
        <taxon>Pezizomycotina</taxon>
        <taxon>Pezizomycetes</taxon>
        <taxon>Pezizales</taxon>
        <taxon>Pezizaceae</taxon>
        <taxon>Terfezia</taxon>
    </lineage>
</organism>